<evidence type="ECO:0000313" key="1">
    <source>
        <dbReference type="EMBL" id="MBX54049.1"/>
    </source>
</evidence>
<organism evidence="1">
    <name type="scientific">Rhizophora mucronata</name>
    <name type="common">Asiatic mangrove</name>
    <dbReference type="NCBI Taxonomy" id="61149"/>
    <lineage>
        <taxon>Eukaryota</taxon>
        <taxon>Viridiplantae</taxon>
        <taxon>Streptophyta</taxon>
        <taxon>Embryophyta</taxon>
        <taxon>Tracheophyta</taxon>
        <taxon>Spermatophyta</taxon>
        <taxon>Magnoliopsida</taxon>
        <taxon>eudicotyledons</taxon>
        <taxon>Gunneridae</taxon>
        <taxon>Pentapetalae</taxon>
        <taxon>rosids</taxon>
        <taxon>fabids</taxon>
        <taxon>Malpighiales</taxon>
        <taxon>Rhizophoraceae</taxon>
        <taxon>Rhizophora</taxon>
    </lineage>
</organism>
<protein>
    <submittedName>
        <fullName evidence="1">Uncharacterized protein</fullName>
    </submittedName>
</protein>
<reference evidence="1" key="1">
    <citation type="submission" date="2018-02" db="EMBL/GenBank/DDBJ databases">
        <title>Rhizophora mucronata_Transcriptome.</title>
        <authorList>
            <person name="Meera S.P."/>
            <person name="Sreeshan A."/>
            <person name="Augustine A."/>
        </authorList>
    </citation>
    <scope>NUCLEOTIDE SEQUENCE</scope>
    <source>
        <tissue evidence="1">Leaf</tissue>
    </source>
</reference>
<dbReference type="AlphaFoldDB" id="A0A2P2PHA7"/>
<dbReference type="EMBL" id="GGEC01073565">
    <property type="protein sequence ID" value="MBX54049.1"/>
    <property type="molecule type" value="Transcribed_RNA"/>
</dbReference>
<sequence length="45" mass="5333">MLLIAELIDSRLDELRDSYFSLHISIEVSKLEHIAFMNYFLNKCT</sequence>
<name>A0A2P2PHA7_RHIMU</name>
<proteinExistence type="predicted"/>
<accession>A0A2P2PHA7</accession>